<accession>A0AAV1Y3K5</accession>
<dbReference type="EMBL" id="CAXHTB010000021">
    <property type="protein sequence ID" value="CAL0328571.1"/>
    <property type="molecule type" value="Genomic_DNA"/>
</dbReference>
<dbReference type="Proteomes" id="UP001497480">
    <property type="component" value="Unassembled WGS sequence"/>
</dbReference>
<organism evidence="1 2">
    <name type="scientific">Lupinus luteus</name>
    <name type="common">European yellow lupine</name>
    <dbReference type="NCBI Taxonomy" id="3873"/>
    <lineage>
        <taxon>Eukaryota</taxon>
        <taxon>Viridiplantae</taxon>
        <taxon>Streptophyta</taxon>
        <taxon>Embryophyta</taxon>
        <taxon>Tracheophyta</taxon>
        <taxon>Spermatophyta</taxon>
        <taxon>Magnoliopsida</taxon>
        <taxon>eudicotyledons</taxon>
        <taxon>Gunneridae</taxon>
        <taxon>Pentapetalae</taxon>
        <taxon>rosids</taxon>
        <taxon>fabids</taxon>
        <taxon>Fabales</taxon>
        <taxon>Fabaceae</taxon>
        <taxon>Papilionoideae</taxon>
        <taxon>50 kb inversion clade</taxon>
        <taxon>genistoids sensu lato</taxon>
        <taxon>core genistoids</taxon>
        <taxon>Genisteae</taxon>
        <taxon>Lupinus</taxon>
    </lineage>
</organism>
<evidence type="ECO:0000313" key="2">
    <source>
        <dbReference type="Proteomes" id="UP001497480"/>
    </source>
</evidence>
<dbReference type="PANTHER" id="PTHR31762:SF4">
    <property type="entry name" value="COILED-COIL DOMAIN-CONTAINING PROTEIN SCD2"/>
    <property type="match status" value="1"/>
</dbReference>
<sequence>MICNIEACILSEFNLLGQAWMTYFWRRDEVHGVEEYIAKEHLQFWIGRTSHSPTSHDVVDGILNTHNVVLFVRVHCWLTLVFTHTQTSHHRIGILLNLLVLL</sequence>
<protein>
    <submittedName>
        <fullName evidence="1">Uncharacterized protein</fullName>
    </submittedName>
</protein>
<gene>
    <name evidence="1" type="ORF">LLUT_LOCUS29631</name>
</gene>
<dbReference type="PANTHER" id="PTHR31762">
    <property type="entry name" value="FAS-BINDING FACTOR-LIKE PROTEIN"/>
    <property type="match status" value="1"/>
</dbReference>
<comment type="caution">
    <text evidence="1">The sequence shown here is derived from an EMBL/GenBank/DDBJ whole genome shotgun (WGS) entry which is preliminary data.</text>
</comment>
<name>A0AAV1Y3K5_LUPLU</name>
<dbReference type="AlphaFoldDB" id="A0AAV1Y3K5"/>
<evidence type="ECO:0000313" key="1">
    <source>
        <dbReference type="EMBL" id="CAL0328571.1"/>
    </source>
</evidence>
<reference evidence="1 2" key="1">
    <citation type="submission" date="2024-03" db="EMBL/GenBank/DDBJ databases">
        <authorList>
            <person name="Martinez-Hernandez J."/>
        </authorList>
    </citation>
    <scope>NUCLEOTIDE SEQUENCE [LARGE SCALE GENOMIC DNA]</scope>
</reference>
<keyword evidence="2" id="KW-1185">Reference proteome</keyword>
<dbReference type="InterPro" id="IPR040321">
    <property type="entry name" value="SCD2-like"/>
</dbReference>
<dbReference type="GO" id="GO:0000911">
    <property type="term" value="P:cytokinesis by cell plate formation"/>
    <property type="evidence" value="ECO:0007669"/>
    <property type="project" value="InterPro"/>
</dbReference>
<proteinExistence type="predicted"/>